<evidence type="ECO:0000256" key="6">
    <source>
        <dbReference type="ARBA" id="ARBA00022741"/>
    </source>
</evidence>
<comment type="pathway">
    <text evidence="12">Carbohydrate metabolism; D-ribose degradation; D-ribose 5-phosphate from beta-D-ribopyranose: step 2/2.</text>
</comment>
<comment type="catalytic activity">
    <reaction evidence="12">
        <text>D-ribose + ATP = D-ribose 5-phosphate + ADP + H(+)</text>
        <dbReference type="Rhea" id="RHEA:13697"/>
        <dbReference type="ChEBI" id="CHEBI:15378"/>
        <dbReference type="ChEBI" id="CHEBI:30616"/>
        <dbReference type="ChEBI" id="CHEBI:47013"/>
        <dbReference type="ChEBI" id="CHEBI:78346"/>
        <dbReference type="ChEBI" id="CHEBI:456216"/>
        <dbReference type="EC" id="2.7.1.15"/>
    </reaction>
</comment>
<comment type="similarity">
    <text evidence="1">Belongs to the carbohydrate kinase pfkB family.</text>
</comment>
<comment type="activity regulation">
    <text evidence="12">Activated by a monovalent cation that binds near, but not in, the active site. The most likely occupant of the site in vivo is potassium. Ion binding induces a conformational change that may alter substrate affinity.</text>
</comment>
<keyword evidence="7 12" id="KW-0418">Kinase</keyword>
<feature type="binding site" evidence="12">
    <location>
        <begin position="39"/>
        <end position="43"/>
    </location>
    <ligand>
        <name>substrate</name>
    </ligand>
</feature>
<dbReference type="EMBL" id="WUUQ01000002">
    <property type="protein sequence ID" value="MXQ73532.1"/>
    <property type="molecule type" value="Genomic_DNA"/>
</dbReference>
<evidence type="ECO:0000256" key="7">
    <source>
        <dbReference type="ARBA" id="ARBA00022777"/>
    </source>
</evidence>
<keyword evidence="12" id="KW-0963">Cytoplasm</keyword>
<comment type="cofactor">
    <cofactor evidence="12">
        <name>Mg(2+)</name>
        <dbReference type="ChEBI" id="CHEBI:18420"/>
    </cofactor>
    <text evidence="12">Requires a divalent cation, most likely magnesium in vivo, as an electrophilic catalyst to aid phosphoryl group transfer. It is the chelate of the metal and the nucleotide that is the actual substrate.</text>
</comment>
<feature type="active site" description="Proton acceptor" evidence="12">
    <location>
        <position position="240"/>
    </location>
</feature>
<keyword evidence="6 12" id="KW-0547">Nucleotide-binding</keyword>
<evidence type="ECO:0000259" key="13">
    <source>
        <dbReference type="Pfam" id="PF00294"/>
    </source>
</evidence>
<dbReference type="GO" id="GO:0046872">
    <property type="term" value="F:metal ion binding"/>
    <property type="evidence" value="ECO:0007669"/>
    <property type="project" value="UniProtKB-KW"/>
</dbReference>
<keyword evidence="4 12" id="KW-0808">Transferase</keyword>
<evidence type="ECO:0000256" key="9">
    <source>
        <dbReference type="ARBA" id="ARBA00022842"/>
    </source>
</evidence>
<dbReference type="HAMAP" id="MF_01987">
    <property type="entry name" value="Ribokinase"/>
    <property type="match status" value="1"/>
</dbReference>
<dbReference type="InterPro" id="IPR002139">
    <property type="entry name" value="Ribo/fructo_kinase"/>
</dbReference>
<evidence type="ECO:0000313" key="14">
    <source>
        <dbReference type="EMBL" id="MXQ73532.1"/>
    </source>
</evidence>
<reference evidence="14 15" key="1">
    <citation type="submission" date="2019-12" db="EMBL/GenBank/DDBJ databases">
        <authorList>
            <person name="Yang R."/>
        </authorList>
    </citation>
    <scope>NUCLEOTIDE SEQUENCE [LARGE SCALE GENOMIC DNA]</scope>
    <source>
        <strain evidence="14 15">DONG20-135</strain>
    </source>
</reference>
<keyword evidence="15" id="KW-1185">Reference proteome</keyword>
<dbReference type="GO" id="GO:0005829">
    <property type="term" value="C:cytosol"/>
    <property type="evidence" value="ECO:0007669"/>
    <property type="project" value="TreeGrafter"/>
</dbReference>
<proteinExistence type="inferred from homology"/>
<dbReference type="PANTHER" id="PTHR10584:SF166">
    <property type="entry name" value="RIBOKINASE"/>
    <property type="match status" value="1"/>
</dbReference>
<dbReference type="GO" id="GO:0019303">
    <property type="term" value="P:D-ribose catabolic process"/>
    <property type="evidence" value="ECO:0007669"/>
    <property type="project" value="UniProtKB-UniRule"/>
</dbReference>
<dbReference type="PROSITE" id="PS00583">
    <property type="entry name" value="PFKB_KINASES_1"/>
    <property type="match status" value="1"/>
</dbReference>
<comment type="subunit">
    <text evidence="12">Homodimer.</text>
</comment>
<keyword evidence="11 12" id="KW-0119">Carbohydrate metabolism</keyword>
<feature type="binding site" evidence="12">
    <location>
        <position position="264"/>
    </location>
    <ligand>
        <name>ATP</name>
        <dbReference type="ChEBI" id="CHEBI:30616"/>
    </ligand>
</feature>
<comment type="function">
    <text evidence="12">Catalyzes the phosphorylation of ribose at O-5 in a reaction requiring ATP and magnesium. The resulting D-ribose-5-phosphate can then be used either for sythesis of nucleotides, histidine, and tryptophan, or as a component of the pentose phosphate pathway.</text>
</comment>
<dbReference type="InterPro" id="IPR002173">
    <property type="entry name" value="Carboh/pur_kinase_PfkB_CS"/>
</dbReference>
<comment type="similarity">
    <text evidence="12">Belongs to the carbohydrate kinase PfkB family. Ribokinase subfamily.</text>
</comment>
<feature type="binding site" evidence="12">
    <location>
        <position position="236"/>
    </location>
    <ligand>
        <name>K(+)</name>
        <dbReference type="ChEBI" id="CHEBI:29103"/>
    </ligand>
</feature>
<feature type="binding site" evidence="12">
    <location>
        <position position="182"/>
    </location>
    <ligand>
        <name>ATP</name>
        <dbReference type="ChEBI" id="CHEBI:30616"/>
    </ligand>
</feature>
<feature type="binding site" evidence="12">
    <location>
        <position position="273"/>
    </location>
    <ligand>
        <name>K(+)</name>
        <dbReference type="ChEBI" id="CHEBI:29103"/>
    </ligand>
</feature>
<evidence type="ECO:0000256" key="3">
    <source>
        <dbReference type="ARBA" id="ARBA00016943"/>
    </source>
</evidence>
<evidence type="ECO:0000313" key="15">
    <source>
        <dbReference type="Proteomes" id="UP000434036"/>
    </source>
</evidence>
<feature type="binding site" evidence="12">
    <location>
        <position position="275"/>
    </location>
    <ligand>
        <name>K(+)</name>
        <dbReference type="ChEBI" id="CHEBI:29103"/>
    </ligand>
</feature>
<feature type="binding site" evidence="12">
    <location>
        <begin position="208"/>
        <end position="213"/>
    </location>
    <ligand>
        <name>ATP</name>
        <dbReference type="ChEBI" id="CHEBI:30616"/>
    </ligand>
</feature>
<dbReference type="InterPro" id="IPR011877">
    <property type="entry name" value="Ribokinase"/>
</dbReference>
<accession>A0A6N8U643</accession>
<keyword evidence="5 12" id="KW-0479">Metal-binding</keyword>
<feature type="binding site" evidence="12">
    <location>
        <position position="270"/>
    </location>
    <ligand>
        <name>K(+)</name>
        <dbReference type="ChEBI" id="CHEBI:29103"/>
    </ligand>
</feature>
<keyword evidence="8 12" id="KW-0067">ATP-binding</keyword>
<comment type="subcellular location">
    <subcellularLocation>
        <location evidence="12">Cytoplasm</location>
    </subcellularLocation>
</comment>
<dbReference type="PROSITE" id="PS00584">
    <property type="entry name" value="PFKB_KINASES_2"/>
    <property type="match status" value="1"/>
</dbReference>
<evidence type="ECO:0000256" key="5">
    <source>
        <dbReference type="ARBA" id="ARBA00022723"/>
    </source>
</evidence>
<dbReference type="Gene3D" id="3.40.1190.20">
    <property type="match status" value="1"/>
</dbReference>
<feature type="binding site" evidence="12">
    <location>
        <position position="240"/>
    </location>
    <ligand>
        <name>substrate</name>
    </ligand>
</feature>
<dbReference type="Proteomes" id="UP000434036">
    <property type="component" value="Unassembled WGS sequence"/>
</dbReference>
<reference evidence="14 15" key="2">
    <citation type="submission" date="2020-01" db="EMBL/GenBank/DDBJ databases">
        <title>Clostridiaceae sp. nov. isolated from the gut of human by culturomics.</title>
        <authorList>
            <person name="Chang Y."/>
        </authorList>
    </citation>
    <scope>NUCLEOTIDE SEQUENCE [LARGE SCALE GENOMIC DNA]</scope>
    <source>
        <strain evidence="14 15">DONG20-135</strain>
    </source>
</reference>
<feature type="domain" description="Carbohydrate kinase PfkB" evidence="13">
    <location>
        <begin position="1"/>
        <end position="279"/>
    </location>
</feature>
<dbReference type="SUPFAM" id="SSF53613">
    <property type="entry name" value="Ribokinase-like"/>
    <property type="match status" value="1"/>
</dbReference>
<dbReference type="Pfam" id="PF00294">
    <property type="entry name" value="PfkB"/>
    <property type="match status" value="1"/>
</dbReference>
<evidence type="ECO:0000256" key="11">
    <source>
        <dbReference type="ARBA" id="ARBA00023277"/>
    </source>
</evidence>
<dbReference type="GO" id="GO:0005524">
    <property type="term" value="F:ATP binding"/>
    <property type="evidence" value="ECO:0007669"/>
    <property type="project" value="UniProtKB-UniRule"/>
</dbReference>
<feature type="binding site" evidence="12">
    <location>
        <begin position="11"/>
        <end position="13"/>
    </location>
    <ligand>
        <name>substrate</name>
    </ligand>
</feature>
<dbReference type="InterPro" id="IPR011611">
    <property type="entry name" value="PfkB_dom"/>
</dbReference>
<name>A0A6N8U643_9FIRM</name>
<comment type="caution">
    <text evidence="12">Lacks conserved residue(s) required for the propagation of feature annotation.</text>
</comment>
<feature type="binding site" evidence="12">
    <location>
        <position position="234"/>
    </location>
    <ligand>
        <name>K(+)</name>
        <dbReference type="ChEBI" id="CHEBI:29103"/>
    </ligand>
</feature>
<dbReference type="InterPro" id="IPR029056">
    <property type="entry name" value="Ribokinase-like"/>
</dbReference>
<dbReference type="GO" id="GO:0004747">
    <property type="term" value="F:ribokinase activity"/>
    <property type="evidence" value="ECO:0007669"/>
    <property type="project" value="UniProtKB-UniRule"/>
</dbReference>
<sequence length="285" mass="31014">MKTISVVGSLNVDYMIQTARLPMPGETLFAETFQKMPGGKGMNQAVCCADLGNHVHMIGCVGKDDQGQFLLSKLHEHHVDTSGVYQTNALTGCAFVATSPEDNSIMVVKGANDQVRIAMIDEQADVLLKSDMIIAQFEIPMDTVSYLIDFCYRNQKSLLINPAPVHTLSASDLEKITYLTPNEKEFDFLYREEREQILAANPQKLIMTAGGNGVYAYDGKKLLHIPAEKVEVVDTTGAGDAFNGAFASAIVNGRTFMEALIYANHIAACAIQHFGAQAAIADCEE</sequence>
<dbReference type="CDD" id="cd01174">
    <property type="entry name" value="ribokinase"/>
    <property type="match status" value="1"/>
</dbReference>
<comment type="caution">
    <text evidence="14">The sequence shown here is derived from an EMBL/GenBank/DDBJ whole genome shotgun (WGS) entry which is preliminary data.</text>
</comment>
<dbReference type="EC" id="2.7.1.15" evidence="2 12"/>
<evidence type="ECO:0000256" key="4">
    <source>
        <dbReference type="ARBA" id="ARBA00022679"/>
    </source>
</evidence>
<protein>
    <recommendedName>
        <fullName evidence="3 12">Ribokinase</fullName>
        <shortName evidence="12">RK</shortName>
        <ecNumber evidence="2 12">2.7.1.15</ecNumber>
    </recommendedName>
</protein>
<gene>
    <name evidence="12" type="primary">rbsK</name>
    <name evidence="14" type="ORF">GSF08_06245</name>
</gene>
<dbReference type="RefSeq" id="WP_160624973.1">
    <property type="nucleotide sequence ID" value="NZ_WUUQ01000002.1"/>
</dbReference>
<evidence type="ECO:0000256" key="12">
    <source>
        <dbReference type="HAMAP-Rule" id="MF_01987"/>
    </source>
</evidence>
<feature type="binding site" evidence="12">
    <location>
        <position position="138"/>
    </location>
    <ligand>
        <name>substrate</name>
    </ligand>
</feature>
<dbReference type="UniPathway" id="UPA00916">
    <property type="reaction ID" value="UER00889"/>
</dbReference>
<dbReference type="PANTHER" id="PTHR10584">
    <property type="entry name" value="SUGAR KINASE"/>
    <property type="match status" value="1"/>
</dbReference>
<dbReference type="PRINTS" id="PR00990">
    <property type="entry name" value="RIBOKINASE"/>
</dbReference>
<organism evidence="14 15">
    <name type="scientific">Copranaerobaculum intestinale</name>
    <dbReference type="NCBI Taxonomy" id="2692629"/>
    <lineage>
        <taxon>Bacteria</taxon>
        <taxon>Bacillati</taxon>
        <taxon>Bacillota</taxon>
        <taxon>Erysipelotrichia</taxon>
        <taxon>Erysipelotrichales</taxon>
        <taxon>Erysipelotrichaceae</taxon>
        <taxon>Copranaerobaculum</taxon>
    </lineage>
</organism>
<keyword evidence="10 12" id="KW-0630">Potassium</keyword>
<evidence type="ECO:0000256" key="10">
    <source>
        <dbReference type="ARBA" id="ARBA00022958"/>
    </source>
</evidence>
<evidence type="ECO:0000256" key="1">
    <source>
        <dbReference type="ARBA" id="ARBA00005380"/>
    </source>
</evidence>
<evidence type="ECO:0000256" key="2">
    <source>
        <dbReference type="ARBA" id="ARBA00012035"/>
    </source>
</evidence>
<evidence type="ECO:0000256" key="8">
    <source>
        <dbReference type="ARBA" id="ARBA00022840"/>
    </source>
</evidence>
<dbReference type="AlphaFoldDB" id="A0A6N8U643"/>
<keyword evidence="9 12" id="KW-0460">Magnesium</keyword>
<feature type="binding site" evidence="12">
    <location>
        <begin position="239"/>
        <end position="240"/>
    </location>
    <ligand>
        <name>ATP</name>
        <dbReference type="ChEBI" id="CHEBI:30616"/>
    </ligand>
</feature>